<dbReference type="CDD" id="cd18186">
    <property type="entry name" value="BTB_POZ_ZBTB_KLHL-like"/>
    <property type="match status" value="1"/>
</dbReference>
<dbReference type="InterPro" id="IPR011333">
    <property type="entry name" value="SKP1/BTB/POZ_sf"/>
</dbReference>
<evidence type="ECO:0000259" key="2">
    <source>
        <dbReference type="PROSITE" id="PS50097"/>
    </source>
</evidence>
<feature type="domain" description="BTB" evidence="2">
    <location>
        <begin position="515"/>
        <end position="595"/>
    </location>
</feature>
<gene>
    <name evidence="3" type="ORF">M0813_12352</name>
</gene>
<dbReference type="EMBL" id="JAOAOG010000019">
    <property type="protein sequence ID" value="KAJ6254527.1"/>
    <property type="molecule type" value="Genomic_DNA"/>
</dbReference>
<comment type="caution">
    <text evidence="3">The sequence shown here is derived from an EMBL/GenBank/DDBJ whole genome shotgun (WGS) entry which is preliminary data.</text>
</comment>
<dbReference type="PROSITE" id="PS50097">
    <property type="entry name" value="BTB"/>
    <property type="match status" value="1"/>
</dbReference>
<dbReference type="InterPro" id="IPR000210">
    <property type="entry name" value="BTB/POZ_dom"/>
</dbReference>
<accession>A0ABQ8ZCB1</accession>
<keyword evidence="1" id="KW-0175">Coiled coil</keyword>
<evidence type="ECO:0000313" key="4">
    <source>
        <dbReference type="Proteomes" id="UP001150062"/>
    </source>
</evidence>
<proteinExistence type="predicted"/>
<dbReference type="Proteomes" id="UP001150062">
    <property type="component" value="Unassembled WGS sequence"/>
</dbReference>
<keyword evidence="4" id="KW-1185">Reference proteome</keyword>
<feature type="coiled-coil region" evidence="1">
    <location>
        <begin position="149"/>
        <end position="176"/>
    </location>
</feature>
<dbReference type="Pfam" id="PF00651">
    <property type="entry name" value="BTB"/>
    <property type="match status" value="1"/>
</dbReference>
<dbReference type="Pfam" id="PF13540">
    <property type="entry name" value="RCC1_2"/>
    <property type="match status" value="1"/>
</dbReference>
<evidence type="ECO:0000256" key="1">
    <source>
        <dbReference type="SAM" id="Coils"/>
    </source>
</evidence>
<organism evidence="3 4">
    <name type="scientific">Anaeramoeba flamelloides</name>
    <dbReference type="NCBI Taxonomy" id="1746091"/>
    <lineage>
        <taxon>Eukaryota</taxon>
        <taxon>Metamonada</taxon>
        <taxon>Anaeramoebidae</taxon>
        <taxon>Anaeramoeba</taxon>
    </lineage>
</organism>
<evidence type="ECO:0000313" key="3">
    <source>
        <dbReference type="EMBL" id="KAJ6254527.1"/>
    </source>
</evidence>
<reference evidence="3" key="1">
    <citation type="submission" date="2022-08" db="EMBL/GenBank/DDBJ databases">
        <title>Novel sulfate-reducing endosymbionts in the free-living metamonad Anaeramoeba.</title>
        <authorList>
            <person name="Jerlstrom-Hultqvist J."/>
            <person name="Cepicka I."/>
            <person name="Gallot-Lavallee L."/>
            <person name="Salas-Leiva D."/>
            <person name="Curtis B.A."/>
            <person name="Zahonova K."/>
            <person name="Pipaliya S."/>
            <person name="Dacks J."/>
            <person name="Roger A.J."/>
        </authorList>
    </citation>
    <scope>NUCLEOTIDE SEQUENCE</scope>
    <source>
        <strain evidence="3">Schooner1</strain>
    </source>
</reference>
<dbReference type="InterPro" id="IPR009091">
    <property type="entry name" value="RCC1/BLIP-II"/>
</dbReference>
<dbReference type="Gene3D" id="3.30.710.10">
    <property type="entry name" value="Potassium Channel Kv1.1, Chain A"/>
    <property type="match status" value="1"/>
</dbReference>
<dbReference type="Gene3D" id="2.130.10.30">
    <property type="entry name" value="Regulator of chromosome condensation 1/beta-lactamase-inhibitor protein II"/>
    <property type="match status" value="1"/>
</dbReference>
<dbReference type="SUPFAM" id="SSF54695">
    <property type="entry name" value="POZ domain"/>
    <property type="match status" value="1"/>
</dbReference>
<dbReference type="SUPFAM" id="SSF50985">
    <property type="entry name" value="RCC1/BLIP-II"/>
    <property type="match status" value="1"/>
</dbReference>
<name>A0ABQ8ZCB1_9EUKA</name>
<protein>
    <recommendedName>
        <fullName evidence="2">BTB domain-containing protein</fullName>
    </recommendedName>
</protein>
<sequence length="631" mass="74619">MNPNDDKTKKTLIPKEILYLGIWLDKKTHLKFNFEKVNNNFEKVLHIFKERNFSNGLKIQFFKAVLHSQLLYGLEIFDFTESDFKKIDIWINKKITESLLINPHSPRLIYKTEAKIDLARITIYKRKFKLIQKLKILGFDKLINLLPFREKETENINWKARNLKELESELEAYRINQLKNSPSWKVQNYLKIILIQGNINKQQKYLKWKGSTSILKLRNYTNYLNRYSYFMNKNKSQFCQLCKINKDLDIIEDLDHFLWNCPAYENNRQFGHGYSDNKHKKGLVEIDLKFSALEIKKITCGYKHSCILTNDGRAFVCGVLTNTGMGMDIRRFIEYPQFKKNNNRIKIKDINSGFEYIAFLTQDNSIWVSGNFRDNTNSNKFRKLIQLKQSSYKSLVACDRSPIILFQKQISHLSQDLGKLLKNGYLSDCQIKNIPVHKILIEIRIGKNFDEVNKYLDGNCTLKEIKNLLKWVYCDRRINFKRTKKILNNFGIKNPKKTKTLKSDLKKLLFNEQNSDFGLLVQSYDDENEDEQGELFEEFRVHKFILAARSGLFLAMFENIDQQNIQTVTDYSGKSIDTIELLISFLYTDEIPITSDHDQEFIKEEFANVVEYYQLNPKINILDIFEKFSLK</sequence>